<feature type="region of interest" description="Disordered" evidence="1">
    <location>
        <begin position="281"/>
        <end position="306"/>
    </location>
</feature>
<dbReference type="AlphaFoldDB" id="A0A6P7F2K7"/>
<evidence type="ECO:0000259" key="2">
    <source>
        <dbReference type="Pfam" id="PF10180"/>
    </source>
</evidence>
<feature type="domain" description="WKF" evidence="2">
    <location>
        <begin position="213"/>
        <end position="273"/>
    </location>
</feature>
<feature type="compositionally biased region" description="Basic and acidic residues" evidence="1">
    <location>
        <begin position="75"/>
        <end position="86"/>
    </location>
</feature>
<reference evidence="3" key="1">
    <citation type="submission" date="2025-08" db="UniProtKB">
        <authorList>
            <consortium name="RefSeq"/>
        </authorList>
    </citation>
    <scope>IDENTIFICATION</scope>
    <source>
        <tissue evidence="3">Whole insect</tissue>
    </source>
</reference>
<dbReference type="InterPro" id="IPR019327">
    <property type="entry name" value="WKF"/>
</dbReference>
<protein>
    <submittedName>
        <fullName evidence="3">Uncharacterized protein C7orf50 homolog</fullName>
    </submittedName>
</protein>
<gene>
    <name evidence="3" type="primary">LOC114324190</name>
</gene>
<proteinExistence type="predicted"/>
<dbReference type="PANTHER" id="PTHR22306:SF2">
    <property type="entry name" value="CHROMOSOME 7 OPEN READING FRAME 50"/>
    <property type="match status" value="1"/>
</dbReference>
<feature type="compositionally biased region" description="Basic residues" evidence="1">
    <location>
        <begin position="100"/>
        <end position="109"/>
    </location>
</feature>
<dbReference type="InParanoid" id="A0A6P7F2K7"/>
<name>A0A6P7F2K7_DIAVI</name>
<organism evidence="3">
    <name type="scientific">Diabrotica virgifera virgifera</name>
    <name type="common">western corn rootworm</name>
    <dbReference type="NCBI Taxonomy" id="50390"/>
    <lineage>
        <taxon>Eukaryota</taxon>
        <taxon>Metazoa</taxon>
        <taxon>Ecdysozoa</taxon>
        <taxon>Arthropoda</taxon>
        <taxon>Hexapoda</taxon>
        <taxon>Insecta</taxon>
        <taxon>Pterygota</taxon>
        <taxon>Neoptera</taxon>
        <taxon>Endopterygota</taxon>
        <taxon>Coleoptera</taxon>
        <taxon>Polyphaga</taxon>
        <taxon>Cucujiformia</taxon>
        <taxon>Chrysomeloidea</taxon>
        <taxon>Chrysomelidae</taxon>
        <taxon>Galerucinae</taxon>
        <taxon>Diabroticina</taxon>
        <taxon>Diabroticites</taxon>
        <taxon>Diabrotica</taxon>
    </lineage>
</organism>
<dbReference type="KEGG" id="dvv:114324190"/>
<dbReference type="OrthoDB" id="10261563at2759"/>
<feature type="compositionally biased region" description="Basic and acidic residues" evidence="1">
    <location>
        <begin position="148"/>
        <end position="168"/>
    </location>
</feature>
<dbReference type="PANTHER" id="PTHR22306">
    <property type="entry name" value="CHROMOSOME 7 OPEN READING FRAME 50"/>
    <property type="match status" value="1"/>
</dbReference>
<feature type="region of interest" description="Disordered" evidence="1">
    <location>
        <begin position="65"/>
        <end position="190"/>
    </location>
</feature>
<sequence>MAIETETQDKPKKIKSNKKNKQRKDIVSFEDEVINKDRATEVLTKIKSEESIVENEDIFQDKTIKGKKKKNKTKVQIEDHSIHDDSEQLNVVSEGSDKISKKKKKNKRKVQVEGDSVQDDSEQLNTPSKASKKKTKAVNTEISDVNQDTDKISMKKNKDNSNEVKEEDTTNTLENPTENNTESKRAKRRKKHLELQVAKKLKATLVTQENCLNYLSKWKHSRSEWKFEKLKQIWLSNNLFDSAKVPEEFWATTLEYFTQSRGFVRKVILRDALKLIENDKADEDNPDEEYQSKLKRARDIVQSLQE</sequence>
<dbReference type="Pfam" id="PF10180">
    <property type="entry name" value="WKF"/>
    <property type="match status" value="1"/>
</dbReference>
<feature type="region of interest" description="Disordered" evidence="1">
    <location>
        <begin position="1"/>
        <end position="24"/>
    </location>
</feature>
<feature type="compositionally biased region" description="Low complexity" evidence="1">
    <location>
        <begin position="170"/>
        <end position="180"/>
    </location>
</feature>
<evidence type="ECO:0000256" key="1">
    <source>
        <dbReference type="SAM" id="MobiDB-lite"/>
    </source>
</evidence>
<dbReference type="RefSeq" id="XP_028127750.1">
    <property type="nucleotide sequence ID" value="XM_028271949.1"/>
</dbReference>
<accession>A0A6P7F2K7</accession>
<evidence type="ECO:0000313" key="3">
    <source>
        <dbReference type="RefSeq" id="XP_028127750.1"/>
    </source>
</evidence>
<feature type="compositionally biased region" description="Basic residues" evidence="1">
    <location>
        <begin position="12"/>
        <end position="22"/>
    </location>
</feature>